<reference evidence="2" key="1">
    <citation type="submission" date="2022-10" db="EMBL/GenBank/DDBJ databases">
        <title>The complete genomes of actinobacterial strains from the NBC collection.</title>
        <authorList>
            <person name="Joergensen T.S."/>
            <person name="Alvarez Arevalo M."/>
            <person name="Sterndorff E.B."/>
            <person name="Faurdal D."/>
            <person name="Vuksanovic O."/>
            <person name="Mourched A.-S."/>
            <person name="Charusanti P."/>
            <person name="Shaw S."/>
            <person name="Blin K."/>
            <person name="Weber T."/>
        </authorList>
    </citation>
    <scope>NUCLEOTIDE SEQUENCE</scope>
    <source>
        <strain evidence="2">NBC_01256</strain>
    </source>
</reference>
<evidence type="ECO:0000313" key="3">
    <source>
        <dbReference type="Proteomes" id="UP001432292"/>
    </source>
</evidence>
<dbReference type="GeneID" id="96640725"/>
<protein>
    <submittedName>
        <fullName evidence="2">TIGR02391 family protein</fullName>
    </submittedName>
</protein>
<dbReference type="Proteomes" id="UP001432292">
    <property type="component" value="Chromosome"/>
</dbReference>
<sequence>MADDDSDSFKSVHRGAMAFAEACYAGIRNPVASRRRANGPAATPRPATVRPVGGQSPD</sequence>
<evidence type="ECO:0000256" key="1">
    <source>
        <dbReference type="SAM" id="MobiDB-lite"/>
    </source>
</evidence>
<feature type="compositionally biased region" description="Low complexity" evidence="1">
    <location>
        <begin position="40"/>
        <end position="52"/>
    </location>
</feature>
<dbReference type="EMBL" id="CP108473">
    <property type="protein sequence ID" value="WUS20854.1"/>
    <property type="molecule type" value="Genomic_DNA"/>
</dbReference>
<dbReference type="RefSeq" id="WP_328692230.1">
    <property type="nucleotide sequence ID" value="NZ_BAAATH010000065.1"/>
</dbReference>
<keyword evidence="3" id="KW-1185">Reference proteome</keyword>
<feature type="region of interest" description="Disordered" evidence="1">
    <location>
        <begin position="34"/>
        <end position="58"/>
    </location>
</feature>
<proteinExistence type="predicted"/>
<evidence type="ECO:0000313" key="2">
    <source>
        <dbReference type="EMBL" id="WUS20854.1"/>
    </source>
</evidence>
<gene>
    <name evidence="2" type="ORF">OG727_00230</name>
</gene>
<organism evidence="2 3">
    <name type="scientific">Streptomyces caniferus</name>
    <dbReference type="NCBI Taxonomy" id="285557"/>
    <lineage>
        <taxon>Bacteria</taxon>
        <taxon>Bacillati</taxon>
        <taxon>Actinomycetota</taxon>
        <taxon>Actinomycetes</taxon>
        <taxon>Kitasatosporales</taxon>
        <taxon>Streptomycetaceae</taxon>
        <taxon>Streptomyces</taxon>
    </lineage>
</organism>
<accession>A0ABZ1VC48</accession>
<name>A0ABZ1VC48_9ACTN</name>